<dbReference type="PANTHER" id="PTHR24020:SF84">
    <property type="entry name" value="VWFA DOMAIN-CONTAINING PROTEIN"/>
    <property type="match status" value="1"/>
</dbReference>
<dbReference type="InterPro" id="IPR036465">
    <property type="entry name" value="vWFA_dom_sf"/>
</dbReference>
<evidence type="ECO:0000313" key="3">
    <source>
        <dbReference type="Proteomes" id="UP000267096"/>
    </source>
</evidence>
<reference evidence="4" key="1">
    <citation type="submission" date="2016-04" db="UniProtKB">
        <authorList>
            <consortium name="WormBaseParasite"/>
        </authorList>
    </citation>
    <scope>IDENTIFICATION</scope>
</reference>
<keyword evidence="3" id="KW-1185">Reference proteome</keyword>
<proteinExistence type="predicted"/>
<protein>
    <submittedName>
        <fullName evidence="4">VWFA domain-containing protein</fullName>
    </submittedName>
</protein>
<dbReference type="AlphaFoldDB" id="A0A0M3JSA9"/>
<sequence>MCGCDQTECEISDILFVLDASGSIRGFYEHQKEYVAGIADKLNIDPNAQHVGLILYSSKYRKRLIIPLDQAPTKQEFLRTVQRLPFYSGITATGAALNLSISALEKRRVDKRTAVLVLTDGFSYDRVNEASDILNKLPNVLTVVAAIFQVSL</sequence>
<dbReference type="PANTHER" id="PTHR24020">
    <property type="entry name" value="COLLAGEN ALPHA"/>
    <property type="match status" value="1"/>
</dbReference>
<dbReference type="Proteomes" id="UP000267096">
    <property type="component" value="Unassembled WGS sequence"/>
</dbReference>
<dbReference type="SUPFAM" id="SSF53300">
    <property type="entry name" value="vWA-like"/>
    <property type="match status" value="1"/>
</dbReference>
<dbReference type="InterPro" id="IPR050525">
    <property type="entry name" value="ECM_Assembly_Org"/>
</dbReference>
<reference evidence="2 3" key="2">
    <citation type="submission" date="2018-11" db="EMBL/GenBank/DDBJ databases">
        <authorList>
            <consortium name="Pathogen Informatics"/>
        </authorList>
    </citation>
    <scope>NUCLEOTIDE SEQUENCE [LARGE SCALE GENOMIC DNA]</scope>
</reference>
<dbReference type="Gene3D" id="3.40.50.410">
    <property type="entry name" value="von Willebrand factor, type A domain"/>
    <property type="match status" value="1"/>
</dbReference>
<evidence type="ECO:0000259" key="1">
    <source>
        <dbReference type="PROSITE" id="PS50234"/>
    </source>
</evidence>
<dbReference type="WBParaSite" id="ASIM_0001084601-mRNA-1">
    <property type="protein sequence ID" value="ASIM_0001084601-mRNA-1"/>
    <property type="gene ID" value="ASIM_0001084601"/>
</dbReference>
<dbReference type="InterPro" id="IPR002035">
    <property type="entry name" value="VWF_A"/>
</dbReference>
<dbReference type="SMART" id="SM00327">
    <property type="entry name" value="VWA"/>
    <property type="match status" value="1"/>
</dbReference>
<dbReference type="EMBL" id="UYRR01030997">
    <property type="protein sequence ID" value="VDK42920.1"/>
    <property type="molecule type" value="Genomic_DNA"/>
</dbReference>
<evidence type="ECO:0000313" key="4">
    <source>
        <dbReference type="WBParaSite" id="ASIM_0001084601-mRNA-1"/>
    </source>
</evidence>
<dbReference type="OrthoDB" id="6132182at2759"/>
<name>A0A0M3JSA9_ANISI</name>
<dbReference type="PROSITE" id="PS50234">
    <property type="entry name" value="VWFA"/>
    <property type="match status" value="1"/>
</dbReference>
<organism evidence="4">
    <name type="scientific">Anisakis simplex</name>
    <name type="common">Herring worm</name>
    <dbReference type="NCBI Taxonomy" id="6269"/>
    <lineage>
        <taxon>Eukaryota</taxon>
        <taxon>Metazoa</taxon>
        <taxon>Ecdysozoa</taxon>
        <taxon>Nematoda</taxon>
        <taxon>Chromadorea</taxon>
        <taxon>Rhabditida</taxon>
        <taxon>Spirurina</taxon>
        <taxon>Ascaridomorpha</taxon>
        <taxon>Ascaridoidea</taxon>
        <taxon>Anisakidae</taxon>
        <taxon>Anisakis</taxon>
        <taxon>Anisakis simplex complex</taxon>
    </lineage>
</organism>
<dbReference type="PRINTS" id="PR00453">
    <property type="entry name" value="VWFADOMAIN"/>
</dbReference>
<gene>
    <name evidence="2" type="ORF">ASIM_LOCUS10404</name>
</gene>
<accession>A0A0M3JSA9</accession>
<feature type="domain" description="VWFA" evidence="1">
    <location>
        <begin position="13"/>
        <end position="152"/>
    </location>
</feature>
<evidence type="ECO:0000313" key="2">
    <source>
        <dbReference type="EMBL" id="VDK42920.1"/>
    </source>
</evidence>
<dbReference type="Pfam" id="PF00092">
    <property type="entry name" value="VWA"/>
    <property type="match status" value="1"/>
</dbReference>